<protein>
    <submittedName>
        <fullName evidence="4">Uncharacterized protein</fullName>
    </submittedName>
</protein>
<reference evidence="4 5" key="1">
    <citation type="submission" date="2020-04" db="EMBL/GenBank/DDBJ databases">
        <title>Perkinsus chesapeaki whole genome sequence.</title>
        <authorList>
            <person name="Bogema D.R."/>
        </authorList>
    </citation>
    <scope>NUCLEOTIDE SEQUENCE [LARGE SCALE GENOMIC DNA]</scope>
    <source>
        <strain evidence="4">ATCC PRA-425</strain>
    </source>
</reference>
<gene>
    <name evidence="4" type="ORF">FOL47_003118</name>
</gene>
<dbReference type="InterPro" id="IPR010644">
    <property type="entry name" value="ChdC/CLD"/>
</dbReference>
<dbReference type="GO" id="GO:0020037">
    <property type="term" value="F:heme binding"/>
    <property type="evidence" value="ECO:0007669"/>
    <property type="project" value="InterPro"/>
</dbReference>
<dbReference type="PANTHER" id="PTHR36843:SF1">
    <property type="entry name" value="COPROHEME DECARBOXYLASE"/>
    <property type="match status" value="1"/>
</dbReference>
<dbReference type="GO" id="GO:0016491">
    <property type="term" value="F:oxidoreductase activity"/>
    <property type="evidence" value="ECO:0007669"/>
    <property type="project" value="InterPro"/>
</dbReference>
<evidence type="ECO:0000256" key="3">
    <source>
        <dbReference type="ARBA" id="ARBA00023004"/>
    </source>
</evidence>
<dbReference type="Gene3D" id="3.30.70.1030">
    <property type="entry name" value="Apc35880, domain 1"/>
    <property type="match status" value="1"/>
</dbReference>
<dbReference type="Pfam" id="PF06778">
    <property type="entry name" value="Chlor_dismutase"/>
    <property type="match status" value="1"/>
</dbReference>
<sequence length="332" mass="36491">MSTSPPPSGPLSEFSLKFDKQTTTLLAAGGVALASAAVLLYKHNTDEEGQNKLPKFLQRLANSLYTRAGGETGNVGRATSHMTFPKVPPPVLYEKGANGQTSEERLYVRLDVLEAVDCARLPGSKRKLEEQMKAADVSCVIYDNINSPKSIGLLTWSIDPSHFAKVVNPVLQQAGIGDVLSPVPGWTMLGKTYSNGHEPSLRDFLLKKVPRNATRQDAPYAVWYPMRRKGEFYMETPSDQCRMLLHHAAIGRAYAEVGAAYDIRLNCYGIDADDNEFVVGLIGKDLYGLSKIVEEMRKTEHTSYYLKSLGPFFVGLRVFSHQSKAEAGGDSV</sequence>
<dbReference type="PANTHER" id="PTHR36843">
    <property type="entry name" value="HEME-DEPENDENT PEROXIDASE YWFI-RELATED"/>
    <property type="match status" value="1"/>
</dbReference>
<dbReference type="InterPro" id="IPR011008">
    <property type="entry name" value="Dimeric_a/b-barrel"/>
</dbReference>
<dbReference type="EMBL" id="JAAPAO010000194">
    <property type="protein sequence ID" value="KAF4668263.1"/>
    <property type="molecule type" value="Genomic_DNA"/>
</dbReference>
<proteinExistence type="predicted"/>
<accession>A0A7J6M9K1</accession>
<comment type="caution">
    <text evidence="4">The sequence shown here is derived from an EMBL/GenBank/DDBJ whole genome shotgun (WGS) entry which is preliminary data.</text>
</comment>
<name>A0A7J6M9K1_PERCH</name>
<keyword evidence="5" id="KW-1185">Reference proteome</keyword>
<dbReference type="AlphaFoldDB" id="A0A7J6M9K1"/>
<keyword evidence="2" id="KW-0479">Metal-binding</keyword>
<evidence type="ECO:0000313" key="5">
    <source>
        <dbReference type="Proteomes" id="UP000591131"/>
    </source>
</evidence>
<dbReference type="GO" id="GO:0046872">
    <property type="term" value="F:metal ion binding"/>
    <property type="evidence" value="ECO:0007669"/>
    <property type="project" value="UniProtKB-KW"/>
</dbReference>
<evidence type="ECO:0000256" key="2">
    <source>
        <dbReference type="ARBA" id="ARBA00022723"/>
    </source>
</evidence>
<evidence type="ECO:0000313" key="4">
    <source>
        <dbReference type="EMBL" id="KAF4668263.1"/>
    </source>
</evidence>
<dbReference type="OrthoDB" id="425280at2759"/>
<keyword evidence="1" id="KW-0349">Heme</keyword>
<keyword evidence="3" id="KW-0408">Iron</keyword>
<dbReference type="SUPFAM" id="SSF54909">
    <property type="entry name" value="Dimeric alpha+beta barrel"/>
    <property type="match status" value="1"/>
</dbReference>
<evidence type="ECO:0000256" key="1">
    <source>
        <dbReference type="ARBA" id="ARBA00022617"/>
    </source>
</evidence>
<organism evidence="4 5">
    <name type="scientific">Perkinsus chesapeaki</name>
    <name type="common">Clam parasite</name>
    <name type="synonym">Perkinsus andrewsi</name>
    <dbReference type="NCBI Taxonomy" id="330153"/>
    <lineage>
        <taxon>Eukaryota</taxon>
        <taxon>Sar</taxon>
        <taxon>Alveolata</taxon>
        <taxon>Perkinsozoa</taxon>
        <taxon>Perkinsea</taxon>
        <taxon>Perkinsida</taxon>
        <taxon>Perkinsidae</taxon>
        <taxon>Perkinsus</taxon>
    </lineage>
</organism>
<dbReference type="Proteomes" id="UP000591131">
    <property type="component" value="Unassembled WGS sequence"/>
</dbReference>